<dbReference type="GO" id="GO:0006406">
    <property type="term" value="P:mRNA export from nucleus"/>
    <property type="evidence" value="ECO:0007669"/>
    <property type="project" value="TreeGrafter"/>
</dbReference>
<sequence>MAADSASELQSVAHAIARLQELLQRARGLKPEATVNPPLQTADLASEINALHAGIDEHYEQSYRFNVVDAAARRLFYTLIYGINIEDAAFVQVWDFLDILLLCGDRGICAPELVPWLVEELLESQTTTGCRTVFDYLESRRERLWAKDFNKKKLACLRFCNELLRRLSRAEDAMFCGRVFFFLFQTFPIGDKSSVNLRGDFHVENTTKFEVPEGAAMNGDDNDKAFEGENAITKPENETPKPPTQPRGKAIPARAVPTPAKKSVEETLLTNDELYPIFWRLQADFSDPTRLFDHSNFETFQKSLGHTLLKFKKTPTVVQTKVSPEMPSKRGTKRKQGDEDGPSATEPDELSAIYNPKYLTSRDLFDLELSDLAFQRHILLQSLILLSFLLSLTATAKTKLASTLETTNKSMIYPLTLSKDDAEWCEISRLAIKNFLTHLPTGEQGRFYDRMVETVLARDRNWVRWKAEGCPSIVREAVGIDSVKEAGKGAMNATRARRVPERGAGVLDLGFLIAGGGLDALRNPSRFAAPDIADLVQGAKGDELDLEMAMDEQEQAGLKSAISSKTWRALRQVRERQLVMLDRVEVSGDLEVVLGEDGSKVDEEVNGEHEDQDGADVGADSIEVDVDSAEHVVMEEVNGTVKDMPDADAMKMEVEIQELGTSLATGPSQE</sequence>
<feature type="compositionally biased region" description="Basic and acidic residues" evidence="1">
    <location>
        <begin position="598"/>
        <end position="609"/>
    </location>
</feature>
<dbReference type="Pfam" id="PF11957">
    <property type="entry name" value="efThoc1"/>
    <property type="match status" value="1"/>
</dbReference>
<dbReference type="InterPro" id="IPR021861">
    <property type="entry name" value="THO_THOC1"/>
</dbReference>
<evidence type="ECO:0000256" key="1">
    <source>
        <dbReference type="SAM" id="MobiDB-lite"/>
    </source>
</evidence>
<evidence type="ECO:0000313" key="2">
    <source>
        <dbReference type="EMBL" id="KAK5108942.1"/>
    </source>
</evidence>
<dbReference type="Proteomes" id="UP001310890">
    <property type="component" value="Unassembled WGS sequence"/>
</dbReference>
<dbReference type="EMBL" id="JAVRRL010000074">
    <property type="protein sequence ID" value="KAK5108942.1"/>
    <property type="molecule type" value="Genomic_DNA"/>
</dbReference>
<reference evidence="2" key="1">
    <citation type="submission" date="2023-08" db="EMBL/GenBank/DDBJ databases">
        <title>Black Yeasts Isolated from many extreme environments.</title>
        <authorList>
            <person name="Coleine C."/>
            <person name="Stajich J.E."/>
            <person name="Selbmann L."/>
        </authorList>
    </citation>
    <scope>NUCLEOTIDE SEQUENCE</scope>
    <source>
        <strain evidence="2">CCFEE 5401</strain>
    </source>
</reference>
<dbReference type="GO" id="GO:0000445">
    <property type="term" value="C:THO complex part of transcription export complex"/>
    <property type="evidence" value="ECO:0007669"/>
    <property type="project" value="TreeGrafter"/>
</dbReference>
<protein>
    <recommendedName>
        <fullName evidence="4">Nuclear matrix protein</fullName>
    </recommendedName>
</protein>
<evidence type="ECO:0000313" key="3">
    <source>
        <dbReference type="Proteomes" id="UP001310890"/>
    </source>
</evidence>
<dbReference type="AlphaFoldDB" id="A0AAN7TBU7"/>
<comment type="caution">
    <text evidence="2">The sequence shown here is derived from an EMBL/GenBank/DDBJ whole genome shotgun (WGS) entry which is preliminary data.</text>
</comment>
<feature type="region of interest" description="Disordered" evidence="1">
    <location>
        <begin position="319"/>
        <end position="349"/>
    </location>
</feature>
<feature type="region of interest" description="Disordered" evidence="1">
    <location>
        <begin position="231"/>
        <end position="259"/>
    </location>
</feature>
<gene>
    <name evidence="2" type="ORF">LTR62_007657</name>
</gene>
<proteinExistence type="predicted"/>
<dbReference type="PANTHER" id="PTHR13265:SF0">
    <property type="entry name" value="HPR1"/>
    <property type="match status" value="1"/>
</dbReference>
<evidence type="ECO:0008006" key="4">
    <source>
        <dbReference type="Google" id="ProtNLM"/>
    </source>
</evidence>
<accession>A0AAN7TBU7</accession>
<feature type="region of interest" description="Disordered" evidence="1">
    <location>
        <begin position="598"/>
        <end position="619"/>
    </location>
</feature>
<organism evidence="2 3">
    <name type="scientific">Meristemomyces frigidus</name>
    <dbReference type="NCBI Taxonomy" id="1508187"/>
    <lineage>
        <taxon>Eukaryota</taxon>
        <taxon>Fungi</taxon>
        <taxon>Dikarya</taxon>
        <taxon>Ascomycota</taxon>
        <taxon>Pezizomycotina</taxon>
        <taxon>Dothideomycetes</taxon>
        <taxon>Dothideomycetidae</taxon>
        <taxon>Mycosphaerellales</taxon>
        <taxon>Teratosphaeriaceae</taxon>
        <taxon>Meristemomyces</taxon>
    </lineage>
</organism>
<dbReference type="PANTHER" id="PTHR13265">
    <property type="entry name" value="THO COMPLEX SUBUNIT 1"/>
    <property type="match status" value="1"/>
</dbReference>
<name>A0AAN7TBU7_9PEZI</name>